<protein>
    <submittedName>
        <fullName evidence="2">Uncharacterized protein</fullName>
    </submittedName>
</protein>
<dbReference type="EMBL" id="SACQ01000006">
    <property type="protein sequence ID" value="RVU30038.1"/>
    <property type="molecule type" value="Genomic_DNA"/>
</dbReference>
<keyword evidence="3" id="KW-1185">Reference proteome</keyword>
<feature type="signal peptide" evidence="1">
    <location>
        <begin position="1"/>
        <end position="22"/>
    </location>
</feature>
<evidence type="ECO:0000256" key="1">
    <source>
        <dbReference type="SAM" id="SignalP"/>
    </source>
</evidence>
<keyword evidence="1" id="KW-0732">Signal</keyword>
<dbReference type="AlphaFoldDB" id="A0A437Q6A4"/>
<dbReference type="Proteomes" id="UP000282818">
    <property type="component" value="Unassembled WGS sequence"/>
</dbReference>
<proteinExistence type="predicted"/>
<organism evidence="2 3">
    <name type="scientific">Neptunomonas marina</name>
    <dbReference type="NCBI Taxonomy" id="1815562"/>
    <lineage>
        <taxon>Bacteria</taxon>
        <taxon>Pseudomonadati</taxon>
        <taxon>Pseudomonadota</taxon>
        <taxon>Gammaproteobacteria</taxon>
        <taxon>Oceanospirillales</taxon>
        <taxon>Oceanospirillaceae</taxon>
        <taxon>Neptunomonas</taxon>
    </lineage>
</organism>
<feature type="chain" id="PRO_5019436101" evidence="1">
    <location>
        <begin position="23"/>
        <end position="413"/>
    </location>
</feature>
<gene>
    <name evidence="2" type="ORF">EOE65_13345</name>
</gene>
<name>A0A437Q6A4_9GAMM</name>
<comment type="caution">
    <text evidence="2">The sequence shown here is derived from an EMBL/GenBank/DDBJ whole genome shotgun (WGS) entry which is preliminary data.</text>
</comment>
<accession>A0A437Q6A4</accession>
<sequence>MRKLSLFMVMLMGMFTSQMSVAGNLELAGDHRGEALIVPFFSAQNNWETYLNIASDSKALHIKFRSIVNGDVLASYNVYLGKAALFSMAMYSLENGRAMLNFVDSSVGHNCIIGGVIDAPIRSYQNTSYQSSVELEESSGSLEIYPISVVDGLNNCDAMVNLWQQGEQTTSVGLANTHGTLEGYVAIANVGRGLLSSYRATALRGLNLPAEHFHPTLNNYDLSRAEGGIAAVADALSVASLTNEVVQLKDINAATEWVVSYPLAGYMNHKPYTTDLGHTTQWCDSFGVYPTTSAEPAASVQVNQQQGVTALQPQDTEYSPTRPAGLCHAVNVVGFGAEPVLADAGAENWVQAPRTLVDLLNGRASVLTWALPAERTQPRVPMLGFRLTTFENGTLDGGKVLANYSLLTPHKRD</sequence>
<evidence type="ECO:0000313" key="3">
    <source>
        <dbReference type="Proteomes" id="UP000282818"/>
    </source>
</evidence>
<evidence type="ECO:0000313" key="2">
    <source>
        <dbReference type="EMBL" id="RVU30038.1"/>
    </source>
</evidence>
<reference evidence="2 3" key="1">
    <citation type="submission" date="2019-01" db="EMBL/GenBank/DDBJ databases">
        <authorList>
            <person name="Chen W.-M."/>
        </authorList>
    </citation>
    <scope>NUCLEOTIDE SEQUENCE [LARGE SCALE GENOMIC DNA]</scope>
    <source>
        <strain evidence="2 3">HPM-16</strain>
    </source>
</reference>